<feature type="compositionally biased region" description="Basic and acidic residues" evidence="1">
    <location>
        <begin position="155"/>
        <end position="165"/>
    </location>
</feature>
<protein>
    <submittedName>
        <fullName evidence="2">Uncharacterized protein</fullName>
    </submittedName>
</protein>
<feature type="region of interest" description="Disordered" evidence="1">
    <location>
        <begin position="41"/>
        <end position="64"/>
    </location>
</feature>
<dbReference type="Gramene" id="KOM38367">
    <property type="protein sequence ID" value="KOM38367"/>
    <property type="gene ID" value="LR48_Vigan03g174900"/>
</dbReference>
<feature type="compositionally biased region" description="Basic and acidic residues" evidence="1">
    <location>
        <begin position="122"/>
        <end position="131"/>
    </location>
</feature>
<evidence type="ECO:0000313" key="2">
    <source>
        <dbReference type="EMBL" id="KOM38367.1"/>
    </source>
</evidence>
<dbReference type="AlphaFoldDB" id="A0A0L9U6Q7"/>
<evidence type="ECO:0000313" key="3">
    <source>
        <dbReference type="Proteomes" id="UP000053144"/>
    </source>
</evidence>
<feature type="compositionally biased region" description="Basic and acidic residues" evidence="1">
    <location>
        <begin position="179"/>
        <end position="196"/>
    </location>
</feature>
<evidence type="ECO:0000256" key="1">
    <source>
        <dbReference type="SAM" id="MobiDB-lite"/>
    </source>
</evidence>
<sequence length="217" mass="23416">METTNMAKAQKKAPLCKVSKIALNSFFSAFHYSKEEQQQTATYKKFQHTPQSNTPQSNTQHTHHKAIHNTQRSFIAPLLHSIQHHQQKTSSTKEKLRRHRCVPDPDGTGGIGGGDPLAVGGETRDDGRGEGDPLAVGGETCDGGRGGGDPLAVGGEKRDGGRLRFSDLGFHGATTMTVDDGKNGYEGESGKDEGRSERHRRRTRSGDVGGGSPWGEQ</sequence>
<gene>
    <name evidence="2" type="ORF">LR48_Vigan03g174900</name>
</gene>
<feature type="compositionally biased region" description="Gly residues" evidence="1">
    <location>
        <begin position="140"/>
        <end position="149"/>
    </location>
</feature>
<dbReference type="Proteomes" id="UP000053144">
    <property type="component" value="Chromosome 3"/>
</dbReference>
<accession>A0A0L9U6Q7</accession>
<dbReference type="EMBL" id="CM003373">
    <property type="protein sequence ID" value="KOM38367.1"/>
    <property type="molecule type" value="Genomic_DNA"/>
</dbReference>
<reference evidence="3" key="1">
    <citation type="journal article" date="2015" name="Proc. Natl. Acad. Sci. U.S.A.">
        <title>Genome sequencing of adzuki bean (Vigna angularis) provides insight into high starch and low fat accumulation and domestication.</title>
        <authorList>
            <person name="Yang K."/>
            <person name="Tian Z."/>
            <person name="Chen C."/>
            <person name="Luo L."/>
            <person name="Zhao B."/>
            <person name="Wang Z."/>
            <person name="Yu L."/>
            <person name="Li Y."/>
            <person name="Sun Y."/>
            <person name="Li W."/>
            <person name="Chen Y."/>
            <person name="Li Y."/>
            <person name="Zhang Y."/>
            <person name="Ai D."/>
            <person name="Zhao J."/>
            <person name="Shang C."/>
            <person name="Ma Y."/>
            <person name="Wu B."/>
            <person name="Wang M."/>
            <person name="Gao L."/>
            <person name="Sun D."/>
            <person name="Zhang P."/>
            <person name="Guo F."/>
            <person name="Wang W."/>
            <person name="Li Y."/>
            <person name="Wang J."/>
            <person name="Varshney R.K."/>
            <person name="Wang J."/>
            <person name="Ling H.Q."/>
            <person name="Wan P."/>
        </authorList>
    </citation>
    <scope>NUCLEOTIDE SEQUENCE</scope>
    <source>
        <strain evidence="3">cv. Jingnong 6</strain>
    </source>
</reference>
<feature type="compositionally biased region" description="Gly residues" evidence="1">
    <location>
        <begin position="207"/>
        <end position="217"/>
    </location>
</feature>
<feature type="compositionally biased region" description="Polar residues" evidence="1">
    <location>
        <begin position="41"/>
        <end position="60"/>
    </location>
</feature>
<name>A0A0L9U6Q7_PHAAN</name>
<feature type="region of interest" description="Disordered" evidence="1">
    <location>
        <begin position="88"/>
        <end position="217"/>
    </location>
</feature>
<organism evidence="2 3">
    <name type="scientific">Phaseolus angularis</name>
    <name type="common">Azuki bean</name>
    <name type="synonym">Vigna angularis</name>
    <dbReference type="NCBI Taxonomy" id="3914"/>
    <lineage>
        <taxon>Eukaryota</taxon>
        <taxon>Viridiplantae</taxon>
        <taxon>Streptophyta</taxon>
        <taxon>Embryophyta</taxon>
        <taxon>Tracheophyta</taxon>
        <taxon>Spermatophyta</taxon>
        <taxon>Magnoliopsida</taxon>
        <taxon>eudicotyledons</taxon>
        <taxon>Gunneridae</taxon>
        <taxon>Pentapetalae</taxon>
        <taxon>rosids</taxon>
        <taxon>fabids</taxon>
        <taxon>Fabales</taxon>
        <taxon>Fabaceae</taxon>
        <taxon>Papilionoideae</taxon>
        <taxon>50 kb inversion clade</taxon>
        <taxon>NPAAA clade</taxon>
        <taxon>indigoferoid/millettioid clade</taxon>
        <taxon>Phaseoleae</taxon>
        <taxon>Vigna</taxon>
    </lineage>
</organism>
<proteinExistence type="predicted"/>